<feature type="domain" description="ATP-grasp" evidence="2">
    <location>
        <begin position="134"/>
        <end position="312"/>
    </location>
</feature>
<reference evidence="4 6" key="2">
    <citation type="submission" date="2021-03" db="EMBL/GenBank/DDBJ databases">
        <title>Mucilaginibacter strains isolated from gold and copper mining confer multi heavy-metal resistance.</title>
        <authorList>
            <person name="Li Y."/>
        </authorList>
    </citation>
    <scope>NUCLEOTIDE SEQUENCE [LARGE SCALE GENOMIC DNA]</scope>
    <source>
        <strain evidence="4 6">P2-4</strain>
    </source>
</reference>
<evidence type="ECO:0000256" key="1">
    <source>
        <dbReference type="PROSITE-ProRule" id="PRU00409"/>
    </source>
</evidence>
<evidence type="ECO:0000313" key="6">
    <source>
        <dbReference type="Proteomes" id="UP000663940"/>
    </source>
</evidence>
<dbReference type="RefSeq" id="WP_112658057.1">
    <property type="nucleotide sequence ID" value="NZ_CP071879.1"/>
</dbReference>
<reference evidence="3 5" key="1">
    <citation type="submission" date="2019-08" db="EMBL/GenBank/DDBJ databases">
        <title>Comparative genome analysis confer to the adaptation heavy metal polluted environment.</title>
        <authorList>
            <person name="Li Y."/>
        </authorList>
    </citation>
    <scope>NUCLEOTIDE SEQUENCE [LARGE SCALE GENOMIC DNA]</scope>
    <source>
        <strain evidence="3 5">P2</strain>
    </source>
</reference>
<dbReference type="PROSITE" id="PS50975">
    <property type="entry name" value="ATP_GRASP"/>
    <property type="match status" value="1"/>
</dbReference>
<protein>
    <submittedName>
        <fullName evidence="3">ATP-grasp domain-containing protein</fullName>
    </submittedName>
</protein>
<organism evidence="3 5">
    <name type="scientific">Mucilaginibacter rubeus</name>
    <dbReference type="NCBI Taxonomy" id="2027860"/>
    <lineage>
        <taxon>Bacteria</taxon>
        <taxon>Pseudomonadati</taxon>
        <taxon>Bacteroidota</taxon>
        <taxon>Sphingobacteriia</taxon>
        <taxon>Sphingobacteriales</taxon>
        <taxon>Sphingobacteriaceae</taxon>
        <taxon>Mucilaginibacter</taxon>
    </lineage>
</organism>
<evidence type="ECO:0000313" key="3">
    <source>
        <dbReference type="EMBL" id="QEM05221.1"/>
    </source>
</evidence>
<dbReference type="GO" id="GO:0046872">
    <property type="term" value="F:metal ion binding"/>
    <property type="evidence" value="ECO:0007669"/>
    <property type="project" value="InterPro"/>
</dbReference>
<dbReference type="Gene3D" id="3.30.470.20">
    <property type="entry name" value="ATP-grasp fold, B domain"/>
    <property type="match status" value="1"/>
</dbReference>
<dbReference type="InterPro" id="IPR011761">
    <property type="entry name" value="ATP-grasp"/>
</dbReference>
<dbReference type="EMBL" id="CP071880">
    <property type="protein sequence ID" value="QTE52254.1"/>
    <property type="molecule type" value="Genomic_DNA"/>
</dbReference>
<dbReference type="SUPFAM" id="SSF56059">
    <property type="entry name" value="Glutathione synthetase ATP-binding domain-like"/>
    <property type="match status" value="1"/>
</dbReference>
<accession>A0AAE6JGX6</accession>
<name>A0AAE6JGX6_9SPHI</name>
<dbReference type="Gene3D" id="3.40.50.20">
    <property type="match status" value="1"/>
</dbReference>
<sequence length="351" mass="39142">MMANMYANLCIAVTGLNANDNPGPGMAVIRCLKECFGDGLRIIGLSYESLEPGIYLRDWVNKTYQVPYPTEGTAALVERLAYINGQEKLDLIIPNFDSELFNFIKIAPQLQQMGIATYLPTHQQLALRDKVNLKNFGTKNGFYVPADHKLYTTDDIKKAGDEFNFPMVIKGKFYDAYVVYTMDQALKAFHQLYAAWGVPIIAQQYIKGNEINISALGDGNGSNISLVAMRKLYITDKGKAWAGVTIKDDKLTQLANNFARASNWKGGYEMEVMSDAEGRLYILEINPRFPAWVYLTAAAGLNQPAALAKIAMGETVEPYADYQAGKLFVRYSWDHIADIADFQQISAFGEL</sequence>
<evidence type="ECO:0000313" key="4">
    <source>
        <dbReference type="EMBL" id="QTE52254.1"/>
    </source>
</evidence>
<dbReference type="Pfam" id="PF15632">
    <property type="entry name" value="ATPgrasp_Ter"/>
    <property type="match status" value="1"/>
</dbReference>
<evidence type="ECO:0000259" key="2">
    <source>
        <dbReference type="PROSITE" id="PS50975"/>
    </source>
</evidence>
<evidence type="ECO:0000313" key="5">
    <source>
        <dbReference type="Proteomes" id="UP000250557"/>
    </source>
</evidence>
<gene>
    <name evidence="3" type="ORF">DIU31_017485</name>
    <name evidence="4" type="ORF">J3L21_09995</name>
</gene>
<dbReference type="Proteomes" id="UP000250557">
    <property type="component" value="Chromosome"/>
</dbReference>
<keyword evidence="1" id="KW-0067">ATP-binding</keyword>
<dbReference type="GO" id="GO:0005524">
    <property type="term" value="F:ATP binding"/>
    <property type="evidence" value="ECO:0007669"/>
    <property type="project" value="UniProtKB-UniRule"/>
</dbReference>
<dbReference type="Proteomes" id="UP000663940">
    <property type="component" value="Chromosome"/>
</dbReference>
<dbReference type="AlphaFoldDB" id="A0AAE6JGX6"/>
<proteinExistence type="predicted"/>
<dbReference type="EMBL" id="CP043451">
    <property type="protein sequence ID" value="QEM05221.1"/>
    <property type="molecule type" value="Genomic_DNA"/>
</dbReference>
<keyword evidence="6" id="KW-1185">Reference proteome</keyword>
<keyword evidence="1" id="KW-0547">Nucleotide-binding</keyword>